<name>A0A3M8RJ30_9PROT</name>
<dbReference type="EMBL" id="RIZI01000136">
    <property type="protein sequence ID" value="RNF67144.1"/>
    <property type="molecule type" value="Genomic_DNA"/>
</dbReference>
<dbReference type="Pfam" id="PF09722">
    <property type="entry name" value="Xre_MbcA_ParS_C"/>
    <property type="match status" value="1"/>
</dbReference>
<organism evidence="3">
    <name type="scientific">Acidithiobacillus sulfuriphilus</name>
    <dbReference type="NCBI Taxonomy" id="1867749"/>
    <lineage>
        <taxon>Bacteria</taxon>
        <taxon>Pseudomonadati</taxon>
        <taxon>Pseudomonadota</taxon>
        <taxon>Acidithiobacillia</taxon>
        <taxon>Acidithiobacillales</taxon>
        <taxon>Acidithiobacillaceae</taxon>
        <taxon>Acidithiobacillus</taxon>
    </lineage>
</organism>
<evidence type="ECO:0000259" key="2">
    <source>
        <dbReference type="Pfam" id="PF20432"/>
    </source>
</evidence>
<dbReference type="AlphaFoldDB" id="A0A3M8RJ30"/>
<protein>
    <submittedName>
        <fullName evidence="3">DUF2384 domain-containing protein</fullName>
    </submittedName>
</protein>
<accession>A0A3M8RJ30</accession>
<proteinExistence type="predicted"/>
<evidence type="ECO:0000313" key="3">
    <source>
        <dbReference type="EMBL" id="RNF67144.1"/>
    </source>
</evidence>
<dbReference type="NCBIfam" id="TIGR02293">
    <property type="entry name" value="TAS_TIGR02293"/>
    <property type="match status" value="1"/>
</dbReference>
<feature type="domain" description="Antitoxin Xre/MbcA/ParS-like toxin-binding" evidence="1">
    <location>
        <begin position="154"/>
        <end position="200"/>
    </location>
</feature>
<evidence type="ECO:0000259" key="1">
    <source>
        <dbReference type="Pfam" id="PF09722"/>
    </source>
</evidence>
<reference evidence="3" key="1">
    <citation type="submission" date="2018-10" db="EMBL/GenBank/DDBJ databases">
        <title>Acidithiobacillus sulfuriphilus sp. nov.: an extremely acidophilic sulfur-oxidizing chemolithotroph isolated from a neutral pH environment.</title>
        <authorList>
            <person name="Falagan C."/>
            <person name="Moya-Beltran A."/>
            <person name="Quatrini R."/>
            <person name="Johnson D.B."/>
        </authorList>
    </citation>
    <scope>NUCLEOTIDE SEQUENCE [LARGE SCALE GENOMIC DNA]</scope>
    <source>
        <strain evidence="3">CJ-2</strain>
    </source>
</reference>
<feature type="domain" description="Antitoxin Xre-like helix-turn-helix" evidence="2">
    <location>
        <begin position="87"/>
        <end position="145"/>
    </location>
</feature>
<comment type="caution">
    <text evidence="3">The sequence shown here is derived from an EMBL/GenBank/DDBJ whole genome shotgun (WGS) entry which is preliminary data.</text>
</comment>
<dbReference type="InterPro" id="IPR011979">
    <property type="entry name" value="Antitox_Xre"/>
</dbReference>
<dbReference type="InterPro" id="IPR046847">
    <property type="entry name" value="Xre-like_HTH"/>
</dbReference>
<dbReference type="Pfam" id="PF20432">
    <property type="entry name" value="Xre-like-HTH"/>
    <property type="match status" value="1"/>
</dbReference>
<dbReference type="GO" id="GO:0003677">
    <property type="term" value="F:DNA binding"/>
    <property type="evidence" value="ECO:0007669"/>
    <property type="project" value="InterPro"/>
</dbReference>
<sequence length="203" mass="22927">MRLFWKSVWGNSTVARFPPCPRSGRTFAARRRRPHCCRCKMPLQLRHSPYFYQEGLMASLFPGLSERLTDGPTERPTGLLSAQETDLLDIASSGAPLSDLERLRALGVTTAEIHALVIPPRTLAHRRAGASRLNKDETGRLFRVLQILNTAHGVFGDPDKAWRWLRKPKTQFAGKTPMQMLESELTTELVRELLQRIDHGMAA</sequence>
<dbReference type="InterPro" id="IPR024467">
    <property type="entry name" value="Xre/MbcA/ParS-like_toxin-bd"/>
</dbReference>
<gene>
    <name evidence="3" type="ORF">EC580_04315</name>
</gene>